<dbReference type="AlphaFoldDB" id="A0A9Q1GS38"/>
<name>A0A9Q1GS38_9CARY</name>
<dbReference type="EMBL" id="JAKOGI010001681">
    <property type="protein sequence ID" value="KAJ8424422.1"/>
    <property type="molecule type" value="Genomic_DNA"/>
</dbReference>
<keyword evidence="1" id="KW-0812">Transmembrane</keyword>
<feature type="transmembrane region" description="Helical" evidence="1">
    <location>
        <begin position="462"/>
        <end position="484"/>
    </location>
</feature>
<dbReference type="InterPro" id="IPR004158">
    <property type="entry name" value="DUF247_pln"/>
</dbReference>
<dbReference type="Proteomes" id="UP001153076">
    <property type="component" value="Unassembled WGS sequence"/>
</dbReference>
<evidence type="ECO:0000256" key="1">
    <source>
        <dbReference type="SAM" id="Phobius"/>
    </source>
</evidence>
<dbReference type="PANTHER" id="PTHR31170:SF25">
    <property type="entry name" value="BNAA09G04570D PROTEIN"/>
    <property type="match status" value="1"/>
</dbReference>
<gene>
    <name evidence="2" type="ORF">Cgig2_010651</name>
</gene>
<dbReference type="Pfam" id="PF03140">
    <property type="entry name" value="DUF247"/>
    <property type="match status" value="1"/>
</dbReference>
<proteinExistence type="predicted"/>
<evidence type="ECO:0000313" key="3">
    <source>
        <dbReference type="Proteomes" id="UP001153076"/>
    </source>
</evidence>
<sequence length="490" mass="57147">MSFIDAGEPSEPPYDDLASKLERMSESACPKWPSIYRVPEHLRQLNANAYTPWHVSIGPYHHNDQKYRVIEEHKVAYMKDLVSRAKIAKKGKVLSYSQKWESYVQEVKEMEPNARKYYAETIELSEEEFAKMLLIDGCFIVEFLCRKIQKLSKVRDEPTRTPIQDNEPPSRHRNFIPMYHFIDGVYKKWEPENDFIFQSTRTSFEVRRDLTLLENQLPYFVLERLFHLTFRAYYLTCEYEPTFSEIVYCAMRTSIPNIAHILSKEEVISETPPQRQRNTVPQANEDIIPMPSEPTCLCTINGRAMHEFRVPNATRLGKAGIHFRKSESPLLEINFDPNKGVLEMPVLIMWHHTETFFRNVMAYELYNHSTDGHKRTVSDYMCFMDDLIDTEEDVKQLVRHGIIQNWLESDNAVADLFNSITKHILANYSSYSDTCKKLNTFCNNAIRKGIAALRQDYFNQPWAIVYFISGVILQTTAAIIQAAFSVKNGK</sequence>
<keyword evidence="1" id="KW-1133">Transmembrane helix</keyword>
<evidence type="ECO:0000313" key="2">
    <source>
        <dbReference type="EMBL" id="KAJ8424422.1"/>
    </source>
</evidence>
<protein>
    <submittedName>
        <fullName evidence="2">Uncharacterized protein</fullName>
    </submittedName>
</protein>
<keyword evidence="3" id="KW-1185">Reference proteome</keyword>
<reference evidence="2" key="1">
    <citation type="submission" date="2022-04" db="EMBL/GenBank/DDBJ databases">
        <title>Carnegiea gigantea Genome sequencing and assembly v2.</title>
        <authorList>
            <person name="Copetti D."/>
            <person name="Sanderson M.J."/>
            <person name="Burquez A."/>
            <person name="Wojciechowski M.F."/>
        </authorList>
    </citation>
    <scope>NUCLEOTIDE SEQUENCE</scope>
    <source>
        <strain evidence="2">SGP5-SGP5p</strain>
        <tissue evidence="2">Aerial part</tissue>
    </source>
</reference>
<accession>A0A9Q1GS38</accession>
<dbReference type="PANTHER" id="PTHR31170">
    <property type="entry name" value="BNAC04G53230D PROTEIN"/>
    <property type="match status" value="1"/>
</dbReference>
<dbReference type="OrthoDB" id="1722309at2759"/>
<keyword evidence="1" id="KW-0472">Membrane</keyword>
<comment type="caution">
    <text evidence="2">The sequence shown here is derived from an EMBL/GenBank/DDBJ whole genome shotgun (WGS) entry which is preliminary data.</text>
</comment>
<organism evidence="2 3">
    <name type="scientific">Carnegiea gigantea</name>
    <dbReference type="NCBI Taxonomy" id="171969"/>
    <lineage>
        <taxon>Eukaryota</taxon>
        <taxon>Viridiplantae</taxon>
        <taxon>Streptophyta</taxon>
        <taxon>Embryophyta</taxon>
        <taxon>Tracheophyta</taxon>
        <taxon>Spermatophyta</taxon>
        <taxon>Magnoliopsida</taxon>
        <taxon>eudicotyledons</taxon>
        <taxon>Gunneridae</taxon>
        <taxon>Pentapetalae</taxon>
        <taxon>Caryophyllales</taxon>
        <taxon>Cactineae</taxon>
        <taxon>Cactaceae</taxon>
        <taxon>Cactoideae</taxon>
        <taxon>Echinocereeae</taxon>
        <taxon>Carnegiea</taxon>
    </lineage>
</organism>